<dbReference type="AlphaFoldDB" id="A0A0B2UBD1"/>
<organism evidence="1 2">
    <name type="scientific">Acinetobacter oleivorans</name>
    <dbReference type="NCBI Taxonomy" id="1148157"/>
    <lineage>
        <taxon>Bacteria</taxon>
        <taxon>Pseudomonadati</taxon>
        <taxon>Pseudomonadota</taxon>
        <taxon>Gammaproteobacteria</taxon>
        <taxon>Moraxellales</taxon>
        <taxon>Moraxellaceae</taxon>
        <taxon>Acinetobacter</taxon>
    </lineage>
</organism>
<reference evidence="1 2" key="1">
    <citation type="submission" date="2014-03" db="EMBL/GenBank/DDBJ databases">
        <title>Genome sequence of the diesel-degrader and plant-growth promoter Acinetobacter oleivorans PF-1 isolated from the roots of poplar tree.</title>
        <authorList>
            <person name="Gkorezis P."/>
            <person name="van Hamme J."/>
            <person name="Rineau F."/>
            <person name="Vangronsveld J."/>
            <person name="Francetti A."/>
        </authorList>
    </citation>
    <scope>NUCLEOTIDE SEQUENCE [LARGE SCALE GENOMIC DNA]</scope>
    <source>
        <strain evidence="1 2">PF1</strain>
    </source>
</reference>
<dbReference type="Proteomes" id="UP000031012">
    <property type="component" value="Unassembled WGS sequence"/>
</dbReference>
<comment type="caution">
    <text evidence="1">The sequence shown here is derived from an EMBL/GenBank/DDBJ whole genome shotgun (WGS) entry which is preliminary data.</text>
</comment>
<accession>A0A0B2UBD1</accession>
<name>A0A0B2UBD1_9GAMM</name>
<sequence length="73" mass="8614">MCSGLGTEHVDDRSFCMGTLYMNCGFKTKASSKLSNYYDVVRQAHYINWLFVIYKDKNLKLLFYMSKRIIVEQ</sequence>
<evidence type="ECO:0000313" key="2">
    <source>
        <dbReference type="Proteomes" id="UP000031012"/>
    </source>
</evidence>
<proteinExistence type="predicted"/>
<dbReference type="EMBL" id="JHQK01000012">
    <property type="protein sequence ID" value="KHN66539.1"/>
    <property type="molecule type" value="Genomic_DNA"/>
</dbReference>
<protein>
    <submittedName>
        <fullName evidence="1">Uncharacterized protein</fullName>
    </submittedName>
</protein>
<evidence type="ECO:0000313" key="1">
    <source>
        <dbReference type="EMBL" id="KHN66539.1"/>
    </source>
</evidence>
<gene>
    <name evidence="1" type="ORF">DH17_01655</name>
</gene>